<dbReference type="Pfam" id="PF04829">
    <property type="entry name" value="PT-VENN"/>
    <property type="match status" value="1"/>
</dbReference>
<comment type="subcellular location">
    <subcellularLocation>
        <location evidence="1">Target cell</location>
        <location evidence="1">Target cell cytoplasm</location>
    </subcellularLocation>
</comment>
<feature type="region of interest" description="Disordered" evidence="6">
    <location>
        <begin position="3561"/>
        <end position="3581"/>
    </location>
</feature>
<keyword evidence="2" id="KW-0800">Toxin</keyword>
<evidence type="ECO:0000313" key="8">
    <source>
        <dbReference type="EMBL" id="MBX6979760.1"/>
    </source>
</evidence>
<sequence>MNKLFYRLIFNTARQMVMVVADITRSHRAGPACSSENRVEKTANNRVRWSIKPIVTSLWLTLGMVSFSASSSTIVADGKAPGNQQPTVVNTQNGLPQVNIQAPNRDGVSRNQYSQFDVDHKGAILNNSSTNVNTQLGGMIQGNDWLAKGEAKIILNEVNSRDPSQLNGFIEVAGKKADVIIANPAGITCNGCGFINADKALLSAGKTLIENGKIKGFDVDKGSINIVGKGYNGNGTNYTALIARSVNINAKLHAKDLAITTGKNTVAADGKTILKTDNSSIDDKPEFALDVAALGGMYANTIKMRGTEHGVGVRNAGHIGAEAGDITLSADGKVGNSGVITASHNIAINSQKAINNTGTVLAQNDIQLKAKQVITNTDKGQIVAGRDATLSAEQINSDRTALLAAGVDSKGKLTSAGSLTVKGEKEIALQGDIVAKDSLTVTGSGVDLSHSNTQAKNIALTSTATDIRTQEAHLLATNNATLTAKRGIDNQKGEIVAHQLTLSAPEFIDNQQGKLVQKGNSKNTLHTKVLGNQQGEVNLAGETSVITQQLNNQSGQLLSRDGKMDIQSQSLNNQQGTLLASGKQGLTIKADSLDGQKGEILTNGALNLTAQSVNLNNATTQAEQITLQANTLSHRQGNMLQTGSKAMGLNVTNELDNYQGSITSKGDLRLQAEKVDNTDGKLLTGANHRLDVTSAKVFDNTRGVVQTDKYLMIKADKLINQQGKISSLSGAALLTANSLDGAQGTIFAKNTLGIESADINLNQGLTQADQISILANNFIHQSATLLQTGEGKTKLHIQNQFDNQKGEISSNGQVDIVANELNNQEGKIIAAKQGQLTLSIQQALNNTQGILLGNQGVQLAVEHLINQSGKVIASFGDNHLALKQLDGEKGEILSKGKLALTGDNLNLNDAVTQADNIQIDGQSLSHQRGQMLQTGSEKGEIKLAQHLDNQSGNISSQGTLSLDVAKLSNQQGVVVASKVGALILNAKQGIDNTQGTLFAEQNFMLNTLSFTNTDGKVISKQGNMSVSTENLQGQRGEMVAQGDLSLNGKDIDLSAATTQAQHIQLTANNLTHQQGTMTQLGEQQGTINLSQHLDNNTGDISGNGSWLIKANTLDNQQGHIFSAKMGKLDLQIQHALDNTGGTLTGRQGVFMEAQSLINRTGKVIASMGNVTLNSQSLDGDKGEILAANTLNIQTGAVSLNQAITQAEQILITANTLDHQGGKLLQTGDTAGEITLQGYLNNQAGEIGSNGNFTLQADSLNNNDGQIITAKNGELTINLLSELLNQHGAIVGENNLNISADSVDNREGKLVARHGNAKLNITNNINNQAGLIAAERLLQMRNQALQNQLGYLQANAININTHNQRFDNTQGSLLAQQTLVLNSGQLDNQQGSIQSGSEMLIDTHGEQLINTQSGDDKGIYAQGGLTLTTGELNNEQGRIVAKNALTLNSQGVNNQQGLVGSQSELTMNIQQLDNSEGVIKGQSINIDTQGQRLTNLAKTDEQGIFASQNLALTIGELINRQGKIQASQISLNSQKKRVDNSEGEILAANDLTANTGALDNQQGRLQAGHQLTLNSHGEVVNNSHTQKNGGILSGGGLSIDSGKLLNQQGQIQSSEAASLTTTGIENQNGQIFAGQSMDINTQQQVLLNQQGTLASNGKLELNTGDLTNTQGTVQGKLGLTVNAEQIDNQKGLLLSQSALNVTGKNLDNTQGVVQSQGNATLDIHQRIENQQGQLLSGQNLNVNTQQLNNASGVIQGLNNVELAVKQQIENQQGWIKANENLDISAQSIDNKNTAKTGKGLEGQNITLKTTTLDNQSGALRAGQAIEANVAQSLNNIQGMLSAGTQLNVTDNAQGKALVLSNQQGVMVSNGSAAISADQLTGEGKVIAQKALSLTLNQLFENTGRIQAGENLTANFAQGFTNKGLFSSLGELALTTTAVINQLSGEISGQNTRIKASGQVINTGLIDGVLTHIVANSLDNLGTGRIYGDFLAIAVNSLLNDKQGDKAAVIAGRKEVNLAVSELLNRDHGLIYSDGDLVIGKQLNDQLQATSHAKSVKNHSANIEASGNLTLKTDLLENKDIHLQLTDDAVEVSREHFDWYDAGNGNRYKLQPRNGNQTRYAINEDGTLNKEVGIHYEKSNRWRMFEYGNWTKYFYEYDYDRIIYETQVIKRDAALITSGKHLTIDGQQLNNENSRVVAGQNLILTGYELNNEEAQGVRRIFEDGNTIYRYKGGKKWKTRTSTSKYQGVNSEEDLALHLLEVTENAGGINKTQLDSVKVNKLDGQAEGVSAASLQDNQGSAITEQTLKEGKNTPLDLLPGQQMEVTQLPSISAKVDVKDDKSVDSSLQVENANVGNGTDIQGQNDAGKGENITAETGSQGKDNLDTVIRTVGPNTQLPDNSLFNLTPNSDSQFLIETDPRFTNYKKWLSSIDIVTNEQLHKRLGDGYYEQRLVRDQLIETTGQRLLGNYSSDEEQYRALLTNGVAFGNQFNLTPGIALTPEQMANLTTDIVWMVNKEVTLPDGRVELVSVPQVYVRARQGDLNGNGALLAGRNVSANMTGNILNSGEISSRELTDLRAENIENSGRIQGKDIQLDALKDIKNVGGEIRGLDNVSLSAGRDILSETAQRGDGKSQWLDRPASIYVTGDNGQLTLKAVQDINLIATDIGNLGVDGKTSIIAGRDISLETRDVSSAFDYTHNSSNYYRGANSTEVGTQIQTQGDLTLSAGQDLSARAANVSSGGELAINIGRDINITSGIETSDYAKHTKHKDKGFLSSTTKETHDEVNERTAISSTFSGDSVKMTAGNDVNIEGSNILGTNDVTVNAGNQLNVTTSDEALHETHVSKTKKSGLMSSGGLGFTVGSTSQKVTTETDSNQKKGSVIGSTAGDVNLTAGGSANIHGSDVIAAKDINVTGSDVSITAAENSRTDITTVESKSSGLTVSLGGTAGSLLDGMAQTAKSAKQEDDGQLAALKGMKAGLQGVQAQQAGELAGLKEGGSVADAFGVNVSYGSSSSKSTTKTQQNTASGSSLSAGDNVNLTATGKKEGSQGNLTVQGSQVDAGKNITLTAKNDINLTSATNTQTVNGKNESKGSSIGAGISTGGWNVNASVNKGNGFEKGNSQFYTDTEVNAGKQLTLNSGKDTTLTGAQVSGESVKANVGGDLTLSSQQATDKYDSKQQSGSVSGSIGSGLNTTASVNANKTEMHSDYQSVDKQTGINAGKGGFDITVGEHTQLDGAVISSTAEADKNTLDTGTLGFGDIKNKAEYKVDSQSGGFSTGGTPFEDQLMGNAAGSLLTNVNNKGKDSNTTHAAVSEGNIVIRDKDNQKQDVSELSRDTDNAHEKLNTIFDKEKEQKRIEKTQLVGELGKQITDIAVTNERIEATKNERKNFDKTPMTDDERKKAIASIKDPNLKGDETAIRNAVLNDRIEKAVQGSEWGVGGDNRRIVESGTALIQGLVSGDVNKAVANASAPYIANQIAKNIGEKNKAGRLAAHGIANVALALAKGENAGAQSLGAMTGEAMGMLSVELYGKTVGELTEDEKATVSAFASLAAGIAGGLVGGDTSSAGNAAEAGKTTVENNSLSGDQLRESYKESAKWWKDQTRETFGEGTTSTAINSVIGALEDAGDLAIAGGDYVLDGAAAVTACATASNYCQKALNDLEGKHQGALGVATSLINGDSWNAIQDLAKRAGEGDQLAAEQLGAAMAGVFIPGKKVPTPVTGEKIPGKLPEGSNWTAGEGAFSPNNGKGTVTDVVKGDAKYDGNSLPYGKETPPKIENSTETNVGSGKLKDSQIWTDTKKTDPVSNAYGHWDKHKSEFPEFQNSKQYVDATHNFVNSPPKGTLIKERPNGDTMYYNQSTNTFAVKNADGTPKTMFRPQNGIEYWEKQK</sequence>
<dbReference type="Pfam" id="PF05860">
    <property type="entry name" value="TPS"/>
    <property type="match status" value="1"/>
</dbReference>
<dbReference type="NCBIfam" id="TIGR01901">
    <property type="entry name" value="adhes_NPXG"/>
    <property type="match status" value="1"/>
</dbReference>
<dbReference type="InterPro" id="IPR010069">
    <property type="entry name" value="CdiA_FHA1_rpt"/>
</dbReference>
<feature type="compositionally biased region" description="Low complexity" evidence="6">
    <location>
        <begin position="3176"/>
        <end position="3186"/>
    </location>
</feature>
<keyword evidence="4" id="KW-0843">Virulence</keyword>
<evidence type="ECO:0000256" key="2">
    <source>
        <dbReference type="ARBA" id="ARBA00022656"/>
    </source>
</evidence>
<feature type="region of interest" description="Disordered" evidence="6">
    <location>
        <begin position="2764"/>
        <end position="2783"/>
    </location>
</feature>
<dbReference type="Pfam" id="PF13018">
    <property type="entry name" value="ESPR"/>
    <property type="match status" value="1"/>
</dbReference>
<dbReference type="InterPro" id="IPR025157">
    <property type="entry name" value="Hemagglutinin_rpt"/>
</dbReference>
<dbReference type="InterPro" id="IPR006914">
    <property type="entry name" value="VENN_dom"/>
</dbReference>
<feature type="region of interest" description="Disordered" evidence="6">
    <location>
        <begin position="3166"/>
        <end position="3190"/>
    </location>
</feature>
<evidence type="ECO:0000256" key="3">
    <source>
        <dbReference type="ARBA" id="ARBA00022913"/>
    </source>
</evidence>
<gene>
    <name evidence="8" type="ORF">EX242_05730</name>
</gene>
<comment type="similarity">
    <text evidence="5">In the N-terminal section; belongs to the CdiA toxin family.</text>
</comment>
<evidence type="ECO:0000256" key="4">
    <source>
        <dbReference type="ARBA" id="ARBA00023026"/>
    </source>
</evidence>
<dbReference type="SUPFAM" id="SSF51126">
    <property type="entry name" value="Pectin lyase-like"/>
    <property type="match status" value="1"/>
</dbReference>
<feature type="region of interest" description="Disordered" evidence="6">
    <location>
        <begin position="3716"/>
        <end position="3783"/>
    </location>
</feature>
<dbReference type="InterPro" id="IPR008638">
    <property type="entry name" value="FhaB/CdiA-like_TPS"/>
</dbReference>
<evidence type="ECO:0000256" key="5">
    <source>
        <dbReference type="ARBA" id="ARBA00024043"/>
    </source>
</evidence>
<dbReference type="GO" id="GO:0003824">
    <property type="term" value="F:catalytic activity"/>
    <property type="evidence" value="ECO:0007669"/>
    <property type="project" value="UniProtKB-ARBA"/>
</dbReference>
<feature type="region of interest" description="Disordered" evidence="6">
    <location>
        <begin position="3007"/>
        <end position="3051"/>
    </location>
</feature>
<reference evidence="8" key="1">
    <citation type="submission" date="2019-02" db="EMBL/GenBank/DDBJ databases">
        <title>Genomic characterization of isolates from hospital effluents in KZN, South Africa.</title>
        <authorList>
            <person name="Ntshobeni N."/>
            <person name="Allam M."/>
            <person name="Ismail A."/>
            <person name="Amoako D."/>
            <person name="Essack S."/>
            <person name="Chenia H."/>
        </authorList>
    </citation>
    <scope>NUCLEOTIDE SEQUENCE</scope>
    <source>
        <strain evidence="8">AFE97_S1</strain>
    </source>
</reference>
<evidence type="ECO:0000256" key="1">
    <source>
        <dbReference type="ARBA" id="ARBA00004219"/>
    </source>
</evidence>
<feature type="compositionally biased region" description="Polar residues" evidence="6">
    <location>
        <begin position="3018"/>
        <end position="3037"/>
    </location>
</feature>
<accession>A0AAP2NUY9</accession>
<evidence type="ECO:0000256" key="6">
    <source>
        <dbReference type="SAM" id="MobiDB-lite"/>
    </source>
</evidence>
<dbReference type="InterPro" id="IPR011050">
    <property type="entry name" value="Pectin_lyase_fold/virulence"/>
</dbReference>
<dbReference type="GO" id="GO:0090729">
    <property type="term" value="F:toxin activity"/>
    <property type="evidence" value="ECO:0007669"/>
    <property type="project" value="UniProtKB-KW"/>
</dbReference>
<organism evidence="8 9">
    <name type="scientific">Providencia rettgeri</name>
    <dbReference type="NCBI Taxonomy" id="587"/>
    <lineage>
        <taxon>Bacteria</taxon>
        <taxon>Pseudomonadati</taxon>
        <taxon>Pseudomonadota</taxon>
        <taxon>Gammaproteobacteria</taxon>
        <taxon>Enterobacterales</taxon>
        <taxon>Morganellaceae</taxon>
        <taxon>Providencia</taxon>
    </lineage>
</organism>
<evidence type="ECO:0000259" key="7">
    <source>
        <dbReference type="SMART" id="SM00912"/>
    </source>
</evidence>
<name>A0AAP2NUY9_PRORE</name>
<dbReference type="Proteomes" id="UP000824410">
    <property type="component" value="Unassembled WGS sequence"/>
</dbReference>
<dbReference type="Pfam" id="PF13332">
    <property type="entry name" value="Fil_haemagg_2"/>
    <property type="match status" value="3"/>
</dbReference>
<protein>
    <submittedName>
        <fullName evidence="8">Filamentous hemagglutinin N-terminal domain-containing protein</fullName>
    </submittedName>
</protein>
<evidence type="ECO:0000313" key="9">
    <source>
        <dbReference type="Proteomes" id="UP000824410"/>
    </source>
</evidence>
<proteinExistence type="inferred from homology"/>
<feature type="domain" description="Filamentous haemagglutinin FhaB/tRNA nuclease CdiA-like TPS" evidence="7">
    <location>
        <begin position="92"/>
        <end position="212"/>
    </location>
</feature>
<keyword evidence="3" id="KW-1266">Target cell cytoplasm</keyword>
<dbReference type="InterPro" id="IPR012334">
    <property type="entry name" value="Pectin_lyas_fold"/>
</dbReference>
<dbReference type="NCBIfam" id="TIGR01731">
    <property type="entry name" value="fil_hemag_20aa"/>
    <property type="match status" value="35"/>
</dbReference>
<dbReference type="SMART" id="SM00912">
    <property type="entry name" value="Haemagg_act"/>
    <property type="match status" value="1"/>
</dbReference>
<feature type="region of interest" description="Disordered" evidence="6">
    <location>
        <begin position="2350"/>
        <end position="2377"/>
    </location>
</feature>
<dbReference type="Gene3D" id="2.160.20.10">
    <property type="entry name" value="Single-stranded right-handed beta-helix, Pectin lyase-like"/>
    <property type="match status" value="1"/>
</dbReference>
<feature type="compositionally biased region" description="Low complexity" evidence="6">
    <location>
        <begin position="3008"/>
        <end position="3017"/>
    </location>
</feature>
<dbReference type="InterPro" id="IPR024973">
    <property type="entry name" value="ESPR"/>
</dbReference>
<comment type="caution">
    <text evidence="8">The sequence shown here is derived from an EMBL/GenBank/DDBJ whole genome shotgun (WGS) entry which is preliminary data.</text>
</comment>
<feature type="compositionally biased region" description="Polar residues" evidence="6">
    <location>
        <begin position="2350"/>
        <end position="2361"/>
    </location>
</feature>
<dbReference type="EMBL" id="SHDO01000006">
    <property type="protein sequence ID" value="MBX6979760.1"/>
    <property type="molecule type" value="Genomic_DNA"/>
</dbReference>
<dbReference type="RefSeq" id="WP_131680458.1">
    <property type="nucleotide sequence ID" value="NZ_SHCZ01000005.1"/>
</dbReference>